<dbReference type="Proteomes" id="UP001055911">
    <property type="component" value="Chromosome"/>
</dbReference>
<accession>A0A9Q8ZSY4</accession>
<dbReference type="GO" id="GO:0004721">
    <property type="term" value="F:phosphoprotein phosphatase activity"/>
    <property type="evidence" value="ECO:0007669"/>
    <property type="project" value="InterPro"/>
</dbReference>
<sequence length="250" mass="27812">MTASKIVNFRDIGGIPVAGGTLRPGIFLRSGQLVDLTPEDVDFLVNKHHLKEVFDFRSKKEIEQQPDTTMPGVKCQNIDILASATNSSASIEDMLLHADNITEGMLNTYEQLVLSESAQKGYHDFLTEALNLNEPLLFHCFAGKDRTGFGAALILKLAGASDDQIYADYLKTNEMRKASNEEIINSLQGKISAEQIKALQVALNVDKSYLERAFATINQHYGSFANYLTEALDLDENFQTKFKQTFVIPK</sequence>
<evidence type="ECO:0000313" key="3">
    <source>
        <dbReference type="Proteomes" id="UP001055911"/>
    </source>
</evidence>
<evidence type="ECO:0000256" key="1">
    <source>
        <dbReference type="ARBA" id="ARBA00009580"/>
    </source>
</evidence>
<protein>
    <submittedName>
        <fullName evidence="2">Tyrosine-protein phosphatase</fullName>
    </submittedName>
</protein>
<gene>
    <name evidence="2" type="ORF">M3M40_05160</name>
</gene>
<dbReference type="Gene3D" id="3.90.190.10">
    <property type="entry name" value="Protein tyrosine phosphatase superfamily"/>
    <property type="match status" value="1"/>
</dbReference>
<proteinExistence type="inferred from homology"/>
<dbReference type="EMBL" id="CP097119">
    <property type="protein sequence ID" value="USS88875.1"/>
    <property type="molecule type" value="Genomic_DNA"/>
</dbReference>
<dbReference type="PROSITE" id="PS00383">
    <property type="entry name" value="TYR_PHOSPHATASE_1"/>
    <property type="match status" value="1"/>
</dbReference>
<dbReference type="Pfam" id="PF13350">
    <property type="entry name" value="Y_phosphatase3"/>
    <property type="match status" value="1"/>
</dbReference>
<dbReference type="InterPro" id="IPR029021">
    <property type="entry name" value="Prot-tyrosine_phosphatase-like"/>
</dbReference>
<dbReference type="RefSeq" id="WP_252766392.1">
    <property type="nucleotide sequence ID" value="NZ_CP097119.1"/>
</dbReference>
<dbReference type="PANTHER" id="PTHR31126">
    <property type="entry name" value="TYROSINE-PROTEIN PHOSPHATASE"/>
    <property type="match status" value="1"/>
</dbReference>
<dbReference type="SUPFAM" id="SSF52799">
    <property type="entry name" value="(Phosphotyrosine protein) phosphatases II"/>
    <property type="match status" value="1"/>
</dbReference>
<reference evidence="2" key="1">
    <citation type="submission" date="2022-05" db="EMBL/GenBank/DDBJ databases">
        <authorList>
            <person name="Oliphant S.A."/>
            <person name="Watson-Haigh N.S."/>
            <person name="Sumby K.M."/>
            <person name="Gardner J.M."/>
            <person name="Jiranek V."/>
        </authorList>
    </citation>
    <scope>NUCLEOTIDE SEQUENCE</scope>
    <source>
        <strain evidence="2">KI4_B1</strain>
    </source>
</reference>
<organism evidence="2 3">
    <name type="scientific">Fructilactobacillus cliffordii</name>
    <dbReference type="NCBI Taxonomy" id="2940299"/>
    <lineage>
        <taxon>Bacteria</taxon>
        <taxon>Bacillati</taxon>
        <taxon>Bacillota</taxon>
        <taxon>Bacilli</taxon>
        <taxon>Lactobacillales</taxon>
        <taxon>Lactobacillaceae</taxon>
        <taxon>Fructilactobacillus</taxon>
    </lineage>
</organism>
<dbReference type="InterPro" id="IPR016130">
    <property type="entry name" value="Tyr_Pase_AS"/>
</dbReference>
<keyword evidence="3" id="KW-1185">Reference proteome</keyword>
<evidence type="ECO:0000313" key="2">
    <source>
        <dbReference type="EMBL" id="USS88875.1"/>
    </source>
</evidence>
<dbReference type="InterPro" id="IPR026893">
    <property type="entry name" value="Tyr/Ser_Pase_IphP-type"/>
</dbReference>
<comment type="similarity">
    <text evidence="1">Belongs to the protein-tyrosine phosphatase family.</text>
</comment>
<name>A0A9Q8ZSY4_9LACO</name>
<dbReference type="AlphaFoldDB" id="A0A9Q8ZSY4"/>
<dbReference type="PANTHER" id="PTHR31126:SF1">
    <property type="entry name" value="TYROSINE SPECIFIC PROTEIN PHOSPHATASES DOMAIN-CONTAINING PROTEIN"/>
    <property type="match status" value="1"/>
</dbReference>